<organism evidence="4 5">
    <name type="scientific">Prorocentrum cordatum</name>
    <dbReference type="NCBI Taxonomy" id="2364126"/>
    <lineage>
        <taxon>Eukaryota</taxon>
        <taxon>Sar</taxon>
        <taxon>Alveolata</taxon>
        <taxon>Dinophyceae</taxon>
        <taxon>Prorocentrales</taxon>
        <taxon>Prorocentraceae</taxon>
        <taxon>Prorocentrum</taxon>
    </lineage>
</organism>
<dbReference type="EMBL" id="CAUYUJ010000514">
    <property type="protein sequence ID" value="CAK0791005.1"/>
    <property type="molecule type" value="Genomic_DNA"/>
</dbReference>
<reference evidence="4" key="1">
    <citation type="submission" date="2023-10" db="EMBL/GenBank/DDBJ databases">
        <authorList>
            <person name="Chen Y."/>
            <person name="Shah S."/>
            <person name="Dougan E. K."/>
            <person name="Thang M."/>
            <person name="Chan C."/>
        </authorList>
    </citation>
    <scope>NUCLEOTIDE SEQUENCE [LARGE SCALE GENOMIC DNA]</scope>
</reference>
<evidence type="ECO:0000313" key="5">
    <source>
        <dbReference type="Proteomes" id="UP001189429"/>
    </source>
</evidence>
<dbReference type="Gene3D" id="2.60.120.200">
    <property type="match status" value="1"/>
</dbReference>
<dbReference type="Proteomes" id="UP001189429">
    <property type="component" value="Unassembled WGS sequence"/>
</dbReference>
<dbReference type="SUPFAM" id="SSF49899">
    <property type="entry name" value="Concanavalin A-like lectins/glucanases"/>
    <property type="match status" value="1"/>
</dbReference>
<protein>
    <recommendedName>
        <fullName evidence="3">LamG-like jellyroll fold domain-containing protein</fullName>
    </recommendedName>
</protein>
<keyword evidence="1" id="KW-0732">Signal</keyword>
<comment type="caution">
    <text evidence="4">The sequence shown here is derived from an EMBL/GenBank/DDBJ whole genome shotgun (WGS) entry which is preliminary data.</text>
</comment>
<feature type="domain" description="LamG-like jellyroll fold" evidence="3">
    <location>
        <begin position="31"/>
        <end position="166"/>
    </location>
</feature>
<sequence length="175" mass="18436">MPGVHLFPGGMGFTGADVSPASVEMLPTQGAPYTVEAWIRPQPDASVAAIVGWGDWGVENKTQCLLLQSTKEIEDTWWGSRLAAPLQASLADGVFHHVAATWDGATRKLFVDFEEVASGAAAPNAVTSTDTLCIGQAGWDEADIAVCPFKGALRDLRIWSVARSAAELRARGAAG</sequence>
<accession>A0ABN9PDS2</accession>
<evidence type="ECO:0000256" key="2">
    <source>
        <dbReference type="ARBA" id="ARBA00023157"/>
    </source>
</evidence>
<name>A0ABN9PDS2_9DINO</name>
<evidence type="ECO:0000256" key="1">
    <source>
        <dbReference type="ARBA" id="ARBA00022729"/>
    </source>
</evidence>
<keyword evidence="2" id="KW-1015">Disulfide bond</keyword>
<proteinExistence type="predicted"/>
<dbReference type="SMART" id="SM00560">
    <property type="entry name" value="LamGL"/>
    <property type="match status" value="1"/>
</dbReference>
<dbReference type="InterPro" id="IPR013320">
    <property type="entry name" value="ConA-like_dom_sf"/>
</dbReference>
<evidence type="ECO:0000259" key="3">
    <source>
        <dbReference type="SMART" id="SM00560"/>
    </source>
</evidence>
<gene>
    <name evidence="4" type="ORF">PCOR1329_LOCUS2075</name>
</gene>
<keyword evidence="5" id="KW-1185">Reference proteome</keyword>
<evidence type="ECO:0000313" key="4">
    <source>
        <dbReference type="EMBL" id="CAK0791005.1"/>
    </source>
</evidence>
<dbReference type="Pfam" id="PF13385">
    <property type="entry name" value="Laminin_G_3"/>
    <property type="match status" value="1"/>
</dbReference>
<dbReference type="InterPro" id="IPR006558">
    <property type="entry name" value="LamG-like"/>
</dbReference>